<evidence type="ECO:0000313" key="2">
    <source>
        <dbReference type="Proteomes" id="UP001143910"/>
    </source>
</evidence>
<dbReference type="Proteomes" id="UP001143910">
    <property type="component" value="Unassembled WGS sequence"/>
</dbReference>
<protein>
    <submittedName>
        <fullName evidence="1">Uncharacterized protein</fullName>
    </submittedName>
</protein>
<reference evidence="1" key="1">
    <citation type="submission" date="2022-08" db="EMBL/GenBank/DDBJ databases">
        <title>Genome Sequence of Lecanicillium fungicola.</title>
        <authorList>
            <person name="Buettner E."/>
        </authorList>
    </citation>
    <scope>NUCLEOTIDE SEQUENCE</scope>
    <source>
        <strain evidence="1">Babe33</strain>
    </source>
</reference>
<proteinExistence type="predicted"/>
<dbReference type="EMBL" id="JANJQO010002582">
    <property type="protein sequence ID" value="KAJ2966560.1"/>
    <property type="molecule type" value="Genomic_DNA"/>
</dbReference>
<gene>
    <name evidence="1" type="ORF">NQ176_g10092</name>
</gene>
<sequence>MAPPAATFHLDVEAISGICGSISIACWVVVFSPQILQNFQRGNADALSIQFIIVWLLGDVFNIIGAVMQGVLPTMVRLCLHRSYARAQC</sequence>
<evidence type="ECO:0000313" key="1">
    <source>
        <dbReference type="EMBL" id="KAJ2966560.1"/>
    </source>
</evidence>
<keyword evidence="2" id="KW-1185">Reference proteome</keyword>
<comment type="caution">
    <text evidence="1">The sequence shown here is derived from an EMBL/GenBank/DDBJ whole genome shotgun (WGS) entry which is preliminary data.</text>
</comment>
<organism evidence="1 2">
    <name type="scientific">Zarea fungicola</name>
    <dbReference type="NCBI Taxonomy" id="93591"/>
    <lineage>
        <taxon>Eukaryota</taxon>
        <taxon>Fungi</taxon>
        <taxon>Dikarya</taxon>
        <taxon>Ascomycota</taxon>
        <taxon>Pezizomycotina</taxon>
        <taxon>Sordariomycetes</taxon>
        <taxon>Hypocreomycetidae</taxon>
        <taxon>Hypocreales</taxon>
        <taxon>Cordycipitaceae</taxon>
        <taxon>Zarea</taxon>
    </lineage>
</organism>
<name>A0ACC1MHS5_9HYPO</name>
<accession>A0ACC1MHS5</accession>